<evidence type="ECO:0000313" key="2">
    <source>
        <dbReference type="EMBL" id="OJJ87039.1"/>
    </source>
</evidence>
<feature type="region of interest" description="Disordered" evidence="1">
    <location>
        <begin position="47"/>
        <end position="68"/>
    </location>
</feature>
<dbReference type="VEuPathDB" id="FungiDB:ASPGLDRAFT_64322"/>
<dbReference type="STRING" id="1160497.A0A1L9VT06"/>
<keyword evidence="3" id="KW-1185">Reference proteome</keyword>
<dbReference type="EMBL" id="KV878891">
    <property type="protein sequence ID" value="OJJ87039.1"/>
    <property type="molecule type" value="Genomic_DNA"/>
</dbReference>
<dbReference type="GeneID" id="34465018"/>
<evidence type="ECO:0000313" key="3">
    <source>
        <dbReference type="Proteomes" id="UP000184300"/>
    </source>
</evidence>
<accession>A0A1L9VT06</accession>
<name>A0A1L9VT06_ASPGL</name>
<dbReference type="RefSeq" id="XP_022403728.1">
    <property type="nucleotide sequence ID" value="XM_022548758.1"/>
</dbReference>
<dbReference type="AlphaFoldDB" id="A0A1L9VT06"/>
<dbReference type="Proteomes" id="UP000184300">
    <property type="component" value="Unassembled WGS sequence"/>
</dbReference>
<gene>
    <name evidence="2" type="ORF">ASPGLDRAFT_64322</name>
</gene>
<organism evidence="2 3">
    <name type="scientific">Aspergillus glaucus CBS 516.65</name>
    <dbReference type="NCBI Taxonomy" id="1160497"/>
    <lineage>
        <taxon>Eukaryota</taxon>
        <taxon>Fungi</taxon>
        <taxon>Dikarya</taxon>
        <taxon>Ascomycota</taxon>
        <taxon>Pezizomycotina</taxon>
        <taxon>Eurotiomycetes</taxon>
        <taxon>Eurotiomycetidae</taxon>
        <taxon>Eurotiales</taxon>
        <taxon>Aspergillaceae</taxon>
        <taxon>Aspergillus</taxon>
        <taxon>Aspergillus subgen. Aspergillus</taxon>
    </lineage>
</organism>
<dbReference type="OrthoDB" id="4487429at2759"/>
<evidence type="ECO:0000256" key="1">
    <source>
        <dbReference type="SAM" id="MobiDB-lite"/>
    </source>
</evidence>
<protein>
    <submittedName>
        <fullName evidence="2">Uncharacterized protein</fullName>
    </submittedName>
</protein>
<feature type="compositionally biased region" description="Basic and acidic residues" evidence="1">
    <location>
        <begin position="55"/>
        <end position="65"/>
    </location>
</feature>
<sequence length="140" mass="15921">MRAFPSSTTINCTRTGPRVRIWGGVYILNYCFAVELDFLGLSRVENTKRPSTSDPYKHHKEDEHRARRFGGPKNTDSYLCVGWPAVGGVWVLHTTRGRAREIGGAIIHNVFSMEERCEVIKRLGGFYYANPKDCPYLDLP</sequence>
<reference evidence="3" key="1">
    <citation type="journal article" date="2017" name="Genome Biol.">
        <title>Comparative genomics reveals high biological diversity and specific adaptations in the industrially and medically important fungal genus Aspergillus.</title>
        <authorList>
            <person name="de Vries R.P."/>
            <person name="Riley R."/>
            <person name="Wiebenga A."/>
            <person name="Aguilar-Osorio G."/>
            <person name="Amillis S."/>
            <person name="Uchima C.A."/>
            <person name="Anderluh G."/>
            <person name="Asadollahi M."/>
            <person name="Askin M."/>
            <person name="Barry K."/>
            <person name="Battaglia E."/>
            <person name="Bayram O."/>
            <person name="Benocci T."/>
            <person name="Braus-Stromeyer S.A."/>
            <person name="Caldana C."/>
            <person name="Canovas D."/>
            <person name="Cerqueira G.C."/>
            <person name="Chen F."/>
            <person name="Chen W."/>
            <person name="Choi C."/>
            <person name="Clum A."/>
            <person name="Dos Santos R.A."/>
            <person name="Damasio A.R."/>
            <person name="Diallinas G."/>
            <person name="Emri T."/>
            <person name="Fekete E."/>
            <person name="Flipphi M."/>
            <person name="Freyberg S."/>
            <person name="Gallo A."/>
            <person name="Gournas C."/>
            <person name="Habgood R."/>
            <person name="Hainaut M."/>
            <person name="Harispe M.L."/>
            <person name="Henrissat B."/>
            <person name="Hilden K.S."/>
            <person name="Hope R."/>
            <person name="Hossain A."/>
            <person name="Karabika E."/>
            <person name="Karaffa L."/>
            <person name="Karanyi Z."/>
            <person name="Krasevec N."/>
            <person name="Kuo A."/>
            <person name="Kusch H."/>
            <person name="LaButti K."/>
            <person name="Lagendijk E.L."/>
            <person name="Lapidus A."/>
            <person name="Levasseur A."/>
            <person name="Lindquist E."/>
            <person name="Lipzen A."/>
            <person name="Logrieco A.F."/>
            <person name="MacCabe A."/>
            <person name="Maekelae M.R."/>
            <person name="Malavazi I."/>
            <person name="Melin P."/>
            <person name="Meyer V."/>
            <person name="Mielnichuk N."/>
            <person name="Miskei M."/>
            <person name="Molnar A.P."/>
            <person name="Mule G."/>
            <person name="Ngan C.Y."/>
            <person name="Orejas M."/>
            <person name="Orosz E."/>
            <person name="Ouedraogo J.P."/>
            <person name="Overkamp K.M."/>
            <person name="Park H.-S."/>
            <person name="Perrone G."/>
            <person name="Piumi F."/>
            <person name="Punt P.J."/>
            <person name="Ram A.F."/>
            <person name="Ramon A."/>
            <person name="Rauscher S."/>
            <person name="Record E."/>
            <person name="Riano-Pachon D.M."/>
            <person name="Robert V."/>
            <person name="Roehrig J."/>
            <person name="Ruller R."/>
            <person name="Salamov A."/>
            <person name="Salih N.S."/>
            <person name="Samson R.A."/>
            <person name="Sandor E."/>
            <person name="Sanguinetti M."/>
            <person name="Schuetze T."/>
            <person name="Sepcic K."/>
            <person name="Shelest E."/>
            <person name="Sherlock G."/>
            <person name="Sophianopoulou V."/>
            <person name="Squina F.M."/>
            <person name="Sun H."/>
            <person name="Susca A."/>
            <person name="Todd R.B."/>
            <person name="Tsang A."/>
            <person name="Unkles S.E."/>
            <person name="van de Wiele N."/>
            <person name="van Rossen-Uffink D."/>
            <person name="Oliveira J.V."/>
            <person name="Vesth T.C."/>
            <person name="Visser J."/>
            <person name="Yu J.-H."/>
            <person name="Zhou M."/>
            <person name="Andersen M.R."/>
            <person name="Archer D.B."/>
            <person name="Baker S.E."/>
            <person name="Benoit I."/>
            <person name="Brakhage A.A."/>
            <person name="Braus G.H."/>
            <person name="Fischer R."/>
            <person name="Frisvad J.C."/>
            <person name="Goldman G.H."/>
            <person name="Houbraken J."/>
            <person name="Oakley B."/>
            <person name="Pocsi I."/>
            <person name="Scazzocchio C."/>
            <person name="Seiboth B."/>
            <person name="vanKuyk P.A."/>
            <person name="Wortman J."/>
            <person name="Dyer P.S."/>
            <person name="Grigoriev I.V."/>
        </authorList>
    </citation>
    <scope>NUCLEOTIDE SEQUENCE [LARGE SCALE GENOMIC DNA]</scope>
    <source>
        <strain evidence="3">CBS 516.65</strain>
    </source>
</reference>
<proteinExistence type="predicted"/>